<feature type="region of interest" description="Disordered" evidence="1">
    <location>
        <begin position="1031"/>
        <end position="1095"/>
    </location>
</feature>
<evidence type="ECO:0000313" key="3">
    <source>
        <dbReference type="EMBL" id="CAK0909726.1"/>
    </source>
</evidence>
<evidence type="ECO:0000256" key="2">
    <source>
        <dbReference type="SAM" id="Phobius"/>
    </source>
</evidence>
<feature type="transmembrane region" description="Helical" evidence="2">
    <location>
        <begin position="595"/>
        <end position="613"/>
    </location>
</feature>
<proteinExistence type="predicted"/>
<dbReference type="PANTHER" id="PTHR13018">
    <property type="entry name" value="PROBABLE MEMBRANE PROTEIN DUF221-RELATED"/>
    <property type="match status" value="1"/>
</dbReference>
<feature type="transmembrane region" description="Helical" evidence="2">
    <location>
        <begin position="753"/>
        <end position="779"/>
    </location>
</feature>
<feature type="transmembrane region" description="Helical" evidence="2">
    <location>
        <begin position="634"/>
        <end position="655"/>
    </location>
</feature>
<feature type="transmembrane region" description="Helical" evidence="2">
    <location>
        <begin position="696"/>
        <end position="720"/>
    </location>
</feature>
<organism evidence="3 4">
    <name type="scientific">Prorocentrum cordatum</name>
    <dbReference type="NCBI Taxonomy" id="2364126"/>
    <lineage>
        <taxon>Eukaryota</taxon>
        <taxon>Sar</taxon>
        <taxon>Alveolata</taxon>
        <taxon>Dinophyceae</taxon>
        <taxon>Prorocentrales</taxon>
        <taxon>Prorocentraceae</taxon>
        <taxon>Prorocentrum</taxon>
    </lineage>
</organism>
<keyword evidence="2" id="KW-0812">Transmembrane</keyword>
<keyword evidence="2" id="KW-0472">Membrane</keyword>
<feature type="compositionally biased region" description="Low complexity" evidence="1">
    <location>
        <begin position="1036"/>
        <end position="1048"/>
    </location>
</feature>
<dbReference type="EMBL" id="CAUYUJ010022248">
    <property type="protein sequence ID" value="CAK0909726.1"/>
    <property type="molecule type" value="Genomic_DNA"/>
</dbReference>
<comment type="caution">
    <text evidence="3">The sequence shown here is derived from an EMBL/GenBank/DDBJ whole genome shotgun (WGS) entry which is preliminary data.</text>
</comment>
<gene>
    <name evidence="3" type="ORF">PCOR1329_LOCUS84066</name>
</gene>
<evidence type="ECO:0008006" key="5">
    <source>
        <dbReference type="Google" id="ProtNLM"/>
    </source>
</evidence>
<reference evidence="3" key="1">
    <citation type="submission" date="2023-10" db="EMBL/GenBank/DDBJ databases">
        <authorList>
            <person name="Chen Y."/>
            <person name="Shah S."/>
            <person name="Dougan E. K."/>
            <person name="Thang M."/>
            <person name="Chan C."/>
        </authorList>
    </citation>
    <scope>NUCLEOTIDE SEQUENCE [LARGE SCALE GENOMIC DNA]</scope>
</reference>
<feature type="region of interest" description="Disordered" evidence="1">
    <location>
        <begin position="988"/>
        <end position="1007"/>
    </location>
</feature>
<feature type="transmembrane region" description="Helical" evidence="2">
    <location>
        <begin position="799"/>
        <end position="822"/>
    </location>
</feature>
<evidence type="ECO:0000256" key="1">
    <source>
        <dbReference type="SAM" id="MobiDB-lite"/>
    </source>
</evidence>
<feature type="compositionally biased region" description="Basic and acidic residues" evidence="1">
    <location>
        <begin position="1085"/>
        <end position="1094"/>
    </location>
</feature>
<name>A0ABN9YB81_9DINO</name>
<dbReference type="PANTHER" id="PTHR13018:SF5">
    <property type="entry name" value="RE44586P"/>
    <property type="match status" value="1"/>
</dbReference>
<keyword evidence="2" id="KW-1133">Transmembrane helix</keyword>
<evidence type="ECO:0000313" key="4">
    <source>
        <dbReference type="Proteomes" id="UP001189429"/>
    </source>
</evidence>
<dbReference type="InterPro" id="IPR045122">
    <property type="entry name" value="Csc1-like"/>
</dbReference>
<feature type="region of interest" description="Disordered" evidence="1">
    <location>
        <begin position="1110"/>
        <end position="1160"/>
    </location>
</feature>
<feature type="transmembrane region" description="Helical" evidence="2">
    <location>
        <begin position="510"/>
        <end position="531"/>
    </location>
</feature>
<keyword evidence="4" id="KW-1185">Reference proteome</keyword>
<sequence>MGDSAVGPDGSAESESCLLEKWFEELNKDVDKWFVEGHDASIIMKKLDKKRDLIRRKMAMIDMAVEKGITDKDRLLVEQADDPDREEEMTKREKVAAAEAWLRQRIGARGPGGKPWPMWTSTSQLTRYGPGIWLHFRWNVVMGPAFLAMVVLQLPLFWFCIHGKAVEGLDLGTFSDTSSFSGFLATMTIANLGQENLTIWCKDIDIANVTTLCGWLDAVGALIVLLAAKWFEYVEVPRGKKETLTLVPTPDDYTVVVHNLPPQAHPSACQNPSASSAEVYRAELKSHFERLLSAEVVAPRKGMRVYSTKDSDGCRKSSWSRSRRFSQCVQHKGKVVSVQGTSVKVKWDKGQGPEEDPIEMDQLRDMKVRKRLELFHINPTNHNEGGPVYQVHLVHDYGGEVLRLSREWAAAESSRGRQDEKKKAFWDMVREKSLLDDRPVILAFVVFRHPSYKQFIVDEYRLSSLPMARYLQPRMLNFQGTPIQVEVAENPSDILWTNLDISSRESWRHCVVTVGVFAVAIAACLLVMSWAKNAAQDALPQTGSCGPDVTCTVGGGGSAADQCVCAACGYQGVWNDHPTGIWEECKEWWNAQQKAAFWSSMSGVLITVLNFFGKDLITRLSVSTRQKTLTLQEHLTVYMSTVLCFLTLGFTTALVNWKAEGVYIGGPGFLGIFGNGEYDDTHAEWFVMVGGQIVKIFLMSVSFLPLYAFTPYALGCLRWIRRGRLKSWQELKKLYTPPQFTMAVMQALQLSHILAAMMGSSGMPFMSITLVLAVFGQHWVDKLVLLRGSDVPPMYTEHLAVGMAWWVYFAVWVHSVAAIWMLGNNEVFPSRDSASSASVAKEWMDSLTGDAVFAGRMVQSAAIPNTLLLLGLTALFLSRLLAFLLGGGLLADLTLAVSQGCCRGRSVDGVDDRQTVDQAEKEWDMRQIKHCYEMSELKEFAFLKPSAAAGDKVSRAKNKLKDIRSMALTKSAMGDASAVAASDAVKPAPAADGEFAGPSQVARRGPSSDLPSVLLRLFTYQHCRLLHIRRGGGARPAGRGAAGADRAVGSGGAEGEGEEGKTGDRRQRWRVGRWGAQGRPVLGRGEAEQEEKGQAGRWPWHSKCICFSRRDRRRGQHGNASTRAPAGGSRGTPNISEGEGEAQSQKGAMSPRSRSEFTGM</sequence>
<dbReference type="Proteomes" id="UP001189429">
    <property type="component" value="Unassembled WGS sequence"/>
</dbReference>
<accession>A0ABN9YB81</accession>
<feature type="transmembrane region" description="Helical" evidence="2">
    <location>
        <begin position="866"/>
        <end position="891"/>
    </location>
</feature>
<protein>
    <recommendedName>
        <fullName evidence="5">CSC1/OSCA1-like cytosolic domain-containing protein</fullName>
    </recommendedName>
</protein>
<feature type="transmembrane region" description="Helical" evidence="2">
    <location>
        <begin position="136"/>
        <end position="159"/>
    </location>
</feature>